<dbReference type="OrthoDB" id="10332246at2759"/>
<evidence type="ECO:0000313" key="2">
    <source>
        <dbReference type="EMBL" id="CBJ29419.1"/>
    </source>
</evidence>
<dbReference type="SUPFAM" id="SSF53448">
    <property type="entry name" value="Nucleotide-diphospho-sugar transferases"/>
    <property type="match status" value="1"/>
</dbReference>
<dbReference type="InterPro" id="IPR029044">
    <property type="entry name" value="Nucleotide-diphossugar_trans"/>
</dbReference>
<dbReference type="EMBL" id="FN649760">
    <property type="protein sequence ID" value="CBJ29419.1"/>
    <property type="molecule type" value="Genomic_DNA"/>
</dbReference>
<name>D7FKL9_ECTSI</name>
<dbReference type="InParanoid" id="D7FKL9"/>
<sequence>MLWSGKIRFLLAAAAACYALGVVVAVVRAWRAGGVKSIYSGRASRDKLLAVVVPVYDGDQEDAMRALSKWPETCHDNTLYGMDLVIYKAEDLADADNLPQVPHQASRCFRQTKIIDARLLPEITNVGHFDVSDQHVAQAVAQETLFIHGSSQSEGSLAHSINHFGRPMGALSIDGNSLDCTSACGSALSGKIGTGVSTFCDESCATGWSPAGPRLGGHDCGAGDPSQFGGTCRLCYTDEELALVADHKLASASANPSKPDMHVVMCDTTQPPPASSCTTACQDASDTVCDYRCGSGRYGDFNCDWRGLGSTCRLCFNELPAAHLADEFAKAHGGRVVMCNTHEPPPPIGSYTNDKEEENGHGSADAGNGPTLVAPAPQERNNKEIVSGDEESQGPAATEYIGTTTRGHICAFMRGYSRLLPMMKVSVSSVLQFMPGMRIGITTHPREFEEFNRTFGHLPNVTVGTSTNVEHGPLVADYICGEGTRLIYYMDAGEMLSRTFTKKDTHTVTGDLIVSLVNTDEVPQPTAARGMGSSVLLGVTTPTFTHGSDLILPAETNAQLRAVLEGNQKLVARTDAKHGHSDRVERIYEYLADVASTHKDSAIINIPEVLAALAYSRSPPGVTFVNMNEWSHQNLFSEASIWDVPMVKPRFGCSFDRSLGNQGYDMGEILAKELEAFKLGASCERGFKAVEVSSLSVKANRQLSVQRAEQKVPKFLDYDVTVMYRTFVGDAKLFNASIATVIEHVSSAFEVVVVVAEADVGFFESIVQPFRIAAPFPIRVIGEPELMDGKLQQKYSKLRADLYTEGDYILHLDSDAVVFQDLSFAHMFHLGKPVLPFRRYENRRLEGWTETMCWESGISSAIGEDRIHDFGVLNTHLYPRSMYPAAREFIEQHHGMPFVDFMASRRGSCMHPNTETERTQDERALMFSDSNFIGAYLW</sequence>
<keyword evidence="3" id="KW-1185">Reference proteome</keyword>
<organism evidence="2 3">
    <name type="scientific">Ectocarpus siliculosus</name>
    <name type="common">Brown alga</name>
    <name type="synonym">Conferva siliculosa</name>
    <dbReference type="NCBI Taxonomy" id="2880"/>
    <lineage>
        <taxon>Eukaryota</taxon>
        <taxon>Sar</taxon>
        <taxon>Stramenopiles</taxon>
        <taxon>Ochrophyta</taxon>
        <taxon>PX clade</taxon>
        <taxon>Phaeophyceae</taxon>
        <taxon>Ectocarpales</taxon>
        <taxon>Ectocarpaceae</taxon>
        <taxon>Ectocarpus</taxon>
    </lineage>
</organism>
<dbReference type="Proteomes" id="UP000002630">
    <property type="component" value="Unassembled WGS sequence"/>
</dbReference>
<reference evidence="2 3" key="1">
    <citation type="journal article" date="2010" name="Nature">
        <title>The Ectocarpus genome and the independent evolution of multicellularity in brown algae.</title>
        <authorList>
            <person name="Cock J.M."/>
            <person name="Sterck L."/>
            <person name="Rouze P."/>
            <person name="Scornet D."/>
            <person name="Allen A.E."/>
            <person name="Amoutzias G."/>
            <person name="Anthouard V."/>
            <person name="Artiguenave F."/>
            <person name="Aury J.M."/>
            <person name="Badger J.H."/>
            <person name="Beszteri B."/>
            <person name="Billiau K."/>
            <person name="Bonnet E."/>
            <person name="Bothwell J.H."/>
            <person name="Bowler C."/>
            <person name="Boyen C."/>
            <person name="Brownlee C."/>
            <person name="Carrano C.J."/>
            <person name="Charrier B."/>
            <person name="Cho G.Y."/>
            <person name="Coelho S.M."/>
            <person name="Collen J."/>
            <person name="Corre E."/>
            <person name="Da Silva C."/>
            <person name="Delage L."/>
            <person name="Delaroque N."/>
            <person name="Dittami S.M."/>
            <person name="Doulbeau S."/>
            <person name="Elias M."/>
            <person name="Farnham G."/>
            <person name="Gachon C.M."/>
            <person name="Gschloessl B."/>
            <person name="Heesch S."/>
            <person name="Jabbari K."/>
            <person name="Jubin C."/>
            <person name="Kawai H."/>
            <person name="Kimura K."/>
            <person name="Kloareg B."/>
            <person name="Kupper F.C."/>
            <person name="Lang D."/>
            <person name="Le Bail A."/>
            <person name="Leblanc C."/>
            <person name="Lerouge P."/>
            <person name="Lohr M."/>
            <person name="Lopez P.J."/>
            <person name="Martens C."/>
            <person name="Maumus F."/>
            <person name="Michel G."/>
            <person name="Miranda-Saavedra D."/>
            <person name="Morales J."/>
            <person name="Moreau H."/>
            <person name="Motomura T."/>
            <person name="Nagasato C."/>
            <person name="Napoli C.A."/>
            <person name="Nelson D.R."/>
            <person name="Nyvall-Collen P."/>
            <person name="Peters A.F."/>
            <person name="Pommier C."/>
            <person name="Potin P."/>
            <person name="Poulain J."/>
            <person name="Quesneville H."/>
            <person name="Read B."/>
            <person name="Rensing S.A."/>
            <person name="Ritter A."/>
            <person name="Rousvoal S."/>
            <person name="Samanta M."/>
            <person name="Samson G."/>
            <person name="Schroeder D.C."/>
            <person name="Segurens B."/>
            <person name="Strittmatter M."/>
            <person name="Tonon T."/>
            <person name="Tregear J.W."/>
            <person name="Valentin K."/>
            <person name="von Dassow P."/>
            <person name="Yamagishi T."/>
            <person name="Van de Peer Y."/>
            <person name="Wincker P."/>
        </authorList>
    </citation>
    <scope>NUCLEOTIDE SEQUENCE [LARGE SCALE GENOMIC DNA]</scope>
    <source>
        <strain evidence="3">Ec32 / CCAP1310/4</strain>
    </source>
</reference>
<dbReference type="AlphaFoldDB" id="D7FKL9"/>
<accession>D7FKL9</accession>
<feature type="region of interest" description="Disordered" evidence="1">
    <location>
        <begin position="340"/>
        <end position="376"/>
    </location>
</feature>
<protein>
    <submittedName>
        <fullName evidence="2">Uncharacterized protein</fullName>
    </submittedName>
</protein>
<proteinExistence type="predicted"/>
<evidence type="ECO:0000313" key="3">
    <source>
        <dbReference type="Proteomes" id="UP000002630"/>
    </source>
</evidence>
<evidence type="ECO:0000256" key="1">
    <source>
        <dbReference type="SAM" id="MobiDB-lite"/>
    </source>
</evidence>
<gene>
    <name evidence="2" type="ORF">Esi_0146_0035</name>
</gene>